<dbReference type="GO" id="GO:0003677">
    <property type="term" value="F:DNA binding"/>
    <property type="evidence" value="ECO:0007669"/>
    <property type="project" value="TreeGrafter"/>
</dbReference>
<evidence type="ECO:0000256" key="6">
    <source>
        <dbReference type="RuleBase" id="RU368003"/>
    </source>
</evidence>
<evidence type="ECO:0000256" key="4">
    <source>
        <dbReference type="ARBA" id="ARBA00022884"/>
    </source>
</evidence>
<feature type="compositionally biased region" description="Basic and acidic residues" evidence="7">
    <location>
        <begin position="167"/>
        <end position="176"/>
    </location>
</feature>
<protein>
    <recommendedName>
        <fullName evidence="6">Exosome complex protein</fullName>
    </recommendedName>
</protein>
<dbReference type="AlphaFoldDB" id="D4AST2"/>
<gene>
    <name evidence="8" type="ORF">ARB_07297</name>
</gene>
<dbReference type="GO" id="GO:0010468">
    <property type="term" value="P:regulation of gene expression"/>
    <property type="evidence" value="ECO:0007669"/>
    <property type="project" value="TreeGrafter"/>
</dbReference>
<reference evidence="9" key="1">
    <citation type="journal article" date="2011" name="Genome Biol.">
        <title>Comparative and functional genomics provide insights into the pathogenicity of dermatophytic fungi.</title>
        <authorList>
            <person name="Burmester A."/>
            <person name="Shelest E."/>
            <person name="Gloeckner G."/>
            <person name="Heddergott C."/>
            <person name="Schindler S."/>
            <person name="Staib P."/>
            <person name="Heidel A."/>
            <person name="Felder M."/>
            <person name="Petzold A."/>
            <person name="Szafranski K."/>
            <person name="Feuermann M."/>
            <person name="Pedruzzi I."/>
            <person name="Priebe S."/>
            <person name="Groth M."/>
            <person name="Winkler R."/>
            <person name="Li W."/>
            <person name="Kniemeyer O."/>
            <person name="Schroeckh V."/>
            <person name="Hertweck C."/>
            <person name="Hube B."/>
            <person name="White T.C."/>
            <person name="Platzer M."/>
            <person name="Guthke R."/>
            <person name="Heitman J."/>
            <person name="Woestemeyer J."/>
            <person name="Zipfel P.F."/>
            <person name="Monod M."/>
            <person name="Brakhage A.A."/>
        </authorList>
    </citation>
    <scope>NUCLEOTIDE SEQUENCE [LARGE SCALE GENOMIC DNA]</scope>
    <source>
        <strain evidence="9">ATCC MYA-4681 / CBS 112371</strain>
    </source>
</reference>
<keyword evidence="9" id="KW-1185">Reference proteome</keyword>
<dbReference type="Proteomes" id="UP000008866">
    <property type="component" value="Unassembled WGS sequence"/>
</dbReference>
<evidence type="ECO:0000256" key="1">
    <source>
        <dbReference type="ARBA" id="ARBA00004123"/>
    </source>
</evidence>
<dbReference type="InterPro" id="IPR011082">
    <property type="entry name" value="Exosome-assoc_fac/DNA_repair"/>
</dbReference>
<evidence type="ECO:0000256" key="2">
    <source>
        <dbReference type="ARBA" id="ARBA00009154"/>
    </source>
</evidence>
<sequence>MATEASDLTPLLEQLEDSIDDIEEVLEPLLERGLTATAQKLPLLDKAKLHVLLSYSIESLIFSNFLLPAYLRLNDVDAKEHPVFRELNRVRQYHEKIKTLEAPPEKRTMTLDTQAAGRFIKHGLAGNDKYDLERAEREAKEKALAQLRAAQLAKMKAKVAATVPQKRSVEESEMSGRDSTAVSTPEPKKSRTTDPEDDDEDDEEEEEEGEEDGEIEEEESTEDDKQGGEVKEEAFIKLPAVETSKKNKKKLSKAERKAMHGKNGNNAAKKRHKRKNKKDKKAGAAQPPNNG</sequence>
<keyword evidence="4 6" id="KW-0694">RNA-binding</keyword>
<dbReference type="PANTHER" id="PTHR15341:SF3">
    <property type="entry name" value="NUCLEAR NUCLEIC ACID-BINDING PROTEIN C1D"/>
    <property type="match status" value="1"/>
</dbReference>
<comment type="similarity">
    <text evidence="2 6">Belongs to the C1D family.</text>
</comment>
<feature type="region of interest" description="Disordered" evidence="7">
    <location>
        <begin position="158"/>
        <end position="291"/>
    </location>
</feature>
<dbReference type="HOGENOM" id="CLU_064339_2_1_1"/>
<evidence type="ECO:0000256" key="3">
    <source>
        <dbReference type="ARBA" id="ARBA00022552"/>
    </source>
</evidence>
<keyword evidence="3 6" id="KW-0698">rRNA processing</keyword>
<name>D4AST2_ARTBC</name>
<dbReference type="RefSeq" id="XP_003014735.1">
    <property type="nucleotide sequence ID" value="XM_003014689.1"/>
</dbReference>
<dbReference type="GO" id="GO:0003723">
    <property type="term" value="F:RNA binding"/>
    <property type="evidence" value="ECO:0007669"/>
    <property type="project" value="UniProtKB-UniRule"/>
</dbReference>
<dbReference type="KEGG" id="abe:ARB_07297"/>
<dbReference type="OMA" id="RLKGYFG"/>
<feature type="compositionally biased region" description="Acidic residues" evidence="7">
    <location>
        <begin position="195"/>
        <end position="222"/>
    </location>
</feature>
<feature type="compositionally biased region" description="Basic and acidic residues" evidence="7">
    <location>
        <begin position="223"/>
        <end position="235"/>
    </location>
</feature>
<dbReference type="PANTHER" id="PTHR15341">
    <property type="entry name" value="SUN-COR STEROID HORMONE RECEPTOR CO-REPRESSOR"/>
    <property type="match status" value="1"/>
</dbReference>
<proteinExistence type="inferred from homology"/>
<comment type="function">
    <text evidence="6">Required for exosome-dependent processing of pre-rRNA and small nucleolar RNA (snRNA) precursors. Involved in processing of 35S pre-rRNA at the A0, A1 and A2 sites.</text>
</comment>
<evidence type="ECO:0000313" key="8">
    <source>
        <dbReference type="EMBL" id="EFE33832.1"/>
    </source>
</evidence>
<dbReference type="Pfam" id="PF04000">
    <property type="entry name" value="Sas10_Utp3"/>
    <property type="match status" value="1"/>
</dbReference>
<dbReference type="EMBL" id="ABSU01000008">
    <property type="protein sequence ID" value="EFE33832.1"/>
    <property type="molecule type" value="Genomic_DNA"/>
</dbReference>
<comment type="caution">
    <text evidence="8">The sequence shown here is derived from an EMBL/GenBank/DDBJ whole genome shotgun (WGS) entry which is preliminary data.</text>
</comment>
<keyword evidence="5 6" id="KW-0539">Nucleus</keyword>
<dbReference type="GO" id="GO:0000178">
    <property type="term" value="C:exosome (RNase complex)"/>
    <property type="evidence" value="ECO:0007669"/>
    <property type="project" value="TreeGrafter"/>
</dbReference>
<dbReference type="GO" id="GO:0005730">
    <property type="term" value="C:nucleolus"/>
    <property type="evidence" value="ECO:0007669"/>
    <property type="project" value="TreeGrafter"/>
</dbReference>
<dbReference type="GeneID" id="9520272"/>
<dbReference type="STRING" id="663331.D4AST2"/>
<organism evidence="8 9">
    <name type="scientific">Arthroderma benhamiae (strain ATCC MYA-4681 / CBS 112371)</name>
    <name type="common">Trichophyton mentagrophytes</name>
    <dbReference type="NCBI Taxonomy" id="663331"/>
    <lineage>
        <taxon>Eukaryota</taxon>
        <taxon>Fungi</taxon>
        <taxon>Dikarya</taxon>
        <taxon>Ascomycota</taxon>
        <taxon>Pezizomycotina</taxon>
        <taxon>Eurotiomycetes</taxon>
        <taxon>Eurotiomycetidae</taxon>
        <taxon>Onygenales</taxon>
        <taxon>Arthrodermataceae</taxon>
        <taxon>Trichophyton</taxon>
    </lineage>
</organism>
<dbReference type="InterPro" id="IPR007146">
    <property type="entry name" value="Sas10/Utp3/C1D"/>
</dbReference>
<dbReference type="eggNOG" id="KOG4835">
    <property type="taxonomic scope" value="Eukaryota"/>
</dbReference>
<accession>D4AST2</accession>
<feature type="compositionally biased region" description="Basic residues" evidence="7">
    <location>
        <begin position="268"/>
        <end position="280"/>
    </location>
</feature>
<comment type="subcellular location">
    <subcellularLocation>
        <location evidence="1 6">Nucleus</location>
    </subcellularLocation>
</comment>
<evidence type="ECO:0000256" key="5">
    <source>
        <dbReference type="ARBA" id="ARBA00023242"/>
    </source>
</evidence>
<evidence type="ECO:0000256" key="7">
    <source>
        <dbReference type="SAM" id="MobiDB-lite"/>
    </source>
</evidence>
<dbReference type="GO" id="GO:0000460">
    <property type="term" value="P:maturation of 5.8S rRNA"/>
    <property type="evidence" value="ECO:0007669"/>
    <property type="project" value="TreeGrafter"/>
</dbReference>
<evidence type="ECO:0000313" key="9">
    <source>
        <dbReference type="Proteomes" id="UP000008866"/>
    </source>
</evidence>